<evidence type="ECO:0000313" key="4">
    <source>
        <dbReference type="Proteomes" id="UP001501442"/>
    </source>
</evidence>
<evidence type="ECO:0000313" key="3">
    <source>
        <dbReference type="EMBL" id="GAA4621787.1"/>
    </source>
</evidence>
<dbReference type="EMBL" id="BAABHK010000001">
    <property type="protein sequence ID" value="GAA4621787.1"/>
    <property type="molecule type" value="Genomic_DNA"/>
</dbReference>
<dbReference type="InterPro" id="IPR011048">
    <property type="entry name" value="Haem_d1_sf"/>
</dbReference>
<keyword evidence="4" id="KW-1185">Reference proteome</keyword>
<dbReference type="SUPFAM" id="SSF51004">
    <property type="entry name" value="C-terminal (heme d1) domain of cytochrome cd1-nitrite reductase"/>
    <property type="match status" value="1"/>
</dbReference>
<accession>A0ABP8U5R1</accession>
<dbReference type="Gene3D" id="2.130.10.10">
    <property type="entry name" value="YVTN repeat-like/Quinoprotein amine dehydrogenase"/>
    <property type="match status" value="2"/>
</dbReference>
<organism evidence="3 4">
    <name type="scientific">Actinoallomurus vinaceus</name>
    <dbReference type="NCBI Taxonomy" id="1080074"/>
    <lineage>
        <taxon>Bacteria</taxon>
        <taxon>Bacillati</taxon>
        <taxon>Actinomycetota</taxon>
        <taxon>Actinomycetes</taxon>
        <taxon>Streptosporangiales</taxon>
        <taxon>Thermomonosporaceae</taxon>
        <taxon>Actinoallomurus</taxon>
    </lineage>
</organism>
<feature type="domain" description="YNCE-like beta-propeller" evidence="2">
    <location>
        <begin position="104"/>
        <end position="383"/>
    </location>
</feature>
<keyword evidence="1" id="KW-0732">Signal</keyword>
<name>A0ABP8U5R1_9ACTN</name>
<proteinExistence type="predicted"/>
<protein>
    <recommendedName>
        <fullName evidence="2">YNCE-like beta-propeller domain-containing protein</fullName>
    </recommendedName>
</protein>
<dbReference type="InterPro" id="IPR051200">
    <property type="entry name" value="Host-pathogen_enzymatic-act"/>
</dbReference>
<dbReference type="Proteomes" id="UP001501442">
    <property type="component" value="Unassembled WGS sequence"/>
</dbReference>
<dbReference type="PANTHER" id="PTHR47197">
    <property type="entry name" value="PROTEIN NIRF"/>
    <property type="match status" value="1"/>
</dbReference>
<reference evidence="4" key="1">
    <citation type="journal article" date="2019" name="Int. J. Syst. Evol. Microbiol.">
        <title>The Global Catalogue of Microorganisms (GCM) 10K type strain sequencing project: providing services to taxonomists for standard genome sequencing and annotation.</title>
        <authorList>
            <consortium name="The Broad Institute Genomics Platform"/>
            <consortium name="The Broad Institute Genome Sequencing Center for Infectious Disease"/>
            <person name="Wu L."/>
            <person name="Ma J."/>
        </authorList>
    </citation>
    <scope>NUCLEOTIDE SEQUENCE [LARGE SCALE GENOMIC DNA]</scope>
    <source>
        <strain evidence="4">JCM 17939</strain>
    </source>
</reference>
<sequence length="399" mass="42397">MEGCRPAARGRVAVAVALAVGCAVLGGCRSPVPFRGRPGPDSPVLVLGGPAPYIRPRVTPPPPLDRRRVADRGTGVYAATRAGMLGPVARRLPPRVYVPVTGGAAIDVVDGRTYRLLRRVPVGRAPRQVVPSWDLRTLWVTEAAGLVPIDSRTGTVGRTVPVANPVDLYFTLDGRDALVLGARPGRLQLRDPRTMRLRSAVRLPCPDPAGADLSADGSSLVVGCSGSGRLARVDLIRHRVTGTLRLATGSRPRDVRLSPDGETFYVADAGRGGVWLVDAERFQTDGFVATGRGAHALYPSRDAGTLYVVGGSSRSVSLISFSERRPVGRWRVPTVPDMGGVSADGRMLWLSARDADTVFAVSTETGRIVRRLPVGPGPHGLCVFPQPGRFSLGHTGIYR</sequence>
<dbReference type="InterPro" id="IPR048433">
    <property type="entry name" value="YNCE-like_beta-prop"/>
</dbReference>
<dbReference type="Pfam" id="PF21783">
    <property type="entry name" value="YNCE"/>
    <property type="match status" value="1"/>
</dbReference>
<dbReference type="InterPro" id="IPR015943">
    <property type="entry name" value="WD40/YVTN_repeat-like_dom_sf"/>
</dbReference>
<comment type="caution">
    <text evidence="3">The sequence shown here is derived from an EMBL/GenBank/DDBJ whole genome shotgun (WGS) entry which is preliminary data.</text>
</comment>
<dbReference type="PROSITE" id="PS51257">
    <property type="entry name" value="PROKAR_LIPOPROTEIN"/>
    <property type="match status" value="1"/>
</dbReference>
<gene>
    <name evidence="3" type="ORF">GCM10023196_011510</name>
</gene>
<dbReference type="PANTHER" id="PTHR47197:SF3">
    <property type="entry name" value="DIHYDRO-HEME D1 DEHYDROGENASE"/>
    <property type="match status" value="1"/>
</dbReference>
<evidence type="ECO:0000256" key="1">
    <source>
        <dbReference type="ARBA" id="ARBA00022729"/>
    </source>
</evidence>
<evidence type="ECO:0000259" key="2">
    <source>
        <dbReference type="Pfam" id="PF21783"/>
    </source>
</evidence>
<dbReference type="RefSeq" id="WP_345429547.1">
    <property type="nucleotide sequence ID" value="NZ_BAABHK010000001.1"/>
</dbReference>